<keyword evidence="3" id="KW-1185">Reference proteome</keyword>
<dbReference type="Gene3D" id="2.60.40.10">
    <property type="entry name" value="Immunoglobulins"/>
    <property type="match status" value="1"/>
</dbReference>
<dbReference type="InterPro" id="IPR036872">
    <property type="entry name" value="CH_dom_sf"/>
</dbReference>
<dbReference type="GeneID" id="108558721"/>
<dbReference type="SUPFAM" id="SSF47576">
    <property type="entry name" value="Calponin-homology domain, CH-domain"/>
    <property type="match status" value="1"/>
</dbReference>
<dbReference type="PROSITE" id="PS50194">
    <property type="entry name" value="FILAMIN_REPEAT"/>
    <property type="match status" value="1"/>
</dbReference>
<name>A0ABM1M9F5_NICVS</name>
<accession>A0ABM1M9F5</accession>
<organism evidence="3 4">
    <name type="scientific">Nicrophorus vespilloides</name>
    <name type="common">Boreal carrion beetle</name>
    <dbReference type="NCBI Taxonomy" id="110193"/>
    <lineage>
        <taxon>Eukaryota</taxon>
        <taxon>Metazoa</taxon>
        <taxon>Ecdysozoa</taxon>
        <taxon>Arthropoda</taxon>
        <taxon>Hexapoda</taxon>
        <taxon>Insecta</taxon>
        <taxon>Pterygota</taxon>
        <taxon>Neoptera</taxon>
        <taxon>Endopterygota</taxon>
        <taxon>Coleoptera</taxon>
        <taxon>Polyphaga</taxon>
        <taxon>Staphyliniformia</taxon>
        <taxon>Silphidae</taxon>
        <taxon>Nicrophorinae</taxon>
        <taxon>Nicrophorus</taxon>
    </lineage>
</organism>
<dbReference type="RefSeq" id="XP_017771205.1">
    <property type="nucleotide sequence ID" value="XM_017915716.1"/>
</dbReference>
<protein>
    <submittedName>
        <fullName evidence="4">Uncharacterized protein LOC108558721 isoform X1</fullName>
    </submittedName>
</protein>
<dbReference type="Proteomes" id="UP000695000">
    <property type="component" value="Unplaced"/>
</dbReference>
<evidence type="ECO:0000313" key="3">
    <source>
        <dbReference type="Proteomes" id="UP000695000"/>
    </source>
</evidence>
<evidence type="ECO:0000256" key="1">
    <source>
        <dbReference type="PROSITE-ProRule" id="PRU00087"/>
    </source>
</evidence>
<dbReference type="InterPro" id="IPR014756">
    <property type="entry name" value="Ig_E-set"/>
</dbReference>
<sequence>MEESEVATGRKENCSSIVEDEVVATPSPGDSIIVESGGGGWSDGVILAVQILLPLVVAGLIWGRKAIVSKIVTHFDRTCISALCPTISKRERLLKWTLTQLPYLEGGFSAIWRDGSQLCTLINTAVPGACPNPHRHWRKPPTHGQALAYKYLGVTPVFTDSDFEDRSFTFNVEKTMIEYVASLQQAVAKISRTDDGAMVSYSNDFVARGMGLVTGEQHRKTIIYIYPNSPDSKKLLFNVRGPYNSFGSAALRSPEMQHKSEKGFFKSLSKDFSKILLKSSNGREPISDVQIQVMHERDRARITFIPQHSGVYEVCLTTNGEHIVGSPYHINVEKNRSGLIDEINEKSSKKLCEENNNNIIEEETIINPSEPKTDRESTDLQEVIKTEEICTKSLINTKAEAKKRRDISGFESIPINTESNEFQINFKNRIKEFEDKSKLITKLEQSKSIDDCSNVIVEQENESVNKDLNDSEMEKSESFEESSESSFEVDNDSKLVVNGLMMSDSAKEEIVVAKVLKKRDDFSIAKNKLVKSSSNEDFASKRNPIIGNVRDKLRQRYAESRSVYSIDESRRKFVRRGSSLSDDLDNLKVPISTRTVVADECYLILRTSLTKLTNSEQNISKFDPDLLAGHSTASALLKNTDDEDRQAATKVPTVSSRNCNKGANLPNLLTDHQPCLDFREQFMRRREYWDRISSQNTSLASSMTSLNESPKISSHHSEMNLKAYEVRFDSSRYGGSVTDLNYYGTKERRRILLDDEDGKVHEIFEPIVDRIKLFDAASQADDLDFDLDGKGAASFRIGELKTVKKVKRIRYIPENGTIKAKLKERFEKAHRFFKKLERNASKIHTTDQ</sequence>
<gene>
    <name evidence="4" type="primary">LOC108558721</name>
</gene>
<feature type="compositionally biased region" description="Basic and acidic residues" evidence="2">
    <location>
        <begin position="463"/>
        <end position="478"/>
    </location>
</feature>
<feature type="region of interest" description="Disordered" evidence="2">
    <location>
        <begin position="460"/>
        <end position="485"/>
    </location>
</feature>
<evidence type="ECO:0000313" key="4">
    <source>
        <dbReference type="RefSeq" id="XP_017771205.1"/>
    </source>
</evidence>
<dbReference type="SUPFAM" id="SSF81296">
    <property type="entry name" value="E set domains"/>
    <property type="match status" value="1"/>
</dbReference>
<reference evidence="4" key="1">
    <citation type="submission" date="2025-08" db="UniProtKB">
        <authorList>
            <consortium name="RefSeq"/>
        </authorList>
    </citation>
    <scope>IDENTIFICATION</scope>
    <source>
        <tissue evidence="4">Whole Larva</tissue>
    </source>
</reference>
<dbReference type="Gene3D" id="1.10.418.10">
    <property type="entry name" value="Calponin-like domain"/>
    <property type="match status" value="1"/>
</dbReference>
<proteinExistence type="predicted"/>
<dbReference type="InterPro" id="IPR017868">
    <property type="entry name" value="Filamin/ABP280_repeat-like"/>
</dbReference>
<dbReference type="InterPro" id="IPR013783">
    <property type="entry name" value="Ig-like_fold"/>
</dbReference>
<feature type="repeat" description="Filamin" evidence="1">
    <location>
        <begin position="197"/>
        <end position="332"/>
    </location>
</feature>
<evidence type="ECO:0000256" key="2">
    <source>
        <dbReference type="SAM" id="MobiDB-lite"/>
    </source>
</evidence>